<dbReference type="SUPFAM" id="SSF56436">
    <property type="entry name" value="C-type lectin-like"/>
    <property type="match status" value="1"/>
</dbReference>
<accession>A0A8S3TD87</accession>
<evidence type="ECO:0000256" key="1">
    <source>
        <dbReference type="SAM" id="MobiDB-lite"/>
    </source>
</evidence>
<keyword evidence="2" id="KW-0472">Membrane</keyword>
<organism evidence="5 6">
    <name type="scientific">Mytilus edulis</name>
    <name type="common">Blue mussel</name>
    <dbReference type="NCBI Taxonomy" id="6550"/>
    <lineage>
        <taxon>Eukaryota</taxon>
        <taxon>Metazoa</taxon>
        <taxon>Spiralia</taxon>
        <taxon>Lophotrochozoa</taxon>
        <taxon>Mollusca</taxon>
        <taxon>Bivalvia</taxon>
        <taxon>Autobranchia</taxon>
        <taxon>Pteriomorphia</taxon>
        <taxon>Mytilida</taxon>
        <taxon>Mytiloidea</taxon>
        <taxon>Mytilidae</taxon>
        <taxon>Mytilinae</taxon>
        <taxon>Mytilus</taxon>
    </lineage>
</organism>
<dbReference type="SMART" id="SM00034">
    <property type="entry name" value="CLECT"/>
    <property type="match status" value="1"/>
</dbReference>
<comment type="caution">
    <text evidence="5">The sequence shown here is derived from an EMBL/GenBank/DDBJ whole genome shotgun (WGS) entry which is preliminary data.</text>
</comment>
<dbReference type="OrthoDB" id="6125469at2759"/>
<gene>
    <name evidence="5" type="ORF">MEDL_40053</name>
</gene>
<reference evidence="5" key="1">
    <citation type="submission" date="2021-03" db="EMBL/GenBank/DDBJ databases">
        <authorList>
            <person name="Bekaert M."/>
        </authorList>
    </citation>
    <scope>NUCLEOTIDE SEQUENCE</scope>
</reference>
<feature type="compositionally biased region" description="Basic and acidic residues" evidence="1">
    <location>
        <begin position="414"/>
        <end position="425"/>
    </location>
</feature>
<dbReference type="InterPro" id="IPR016186">
    <property type="entry name" value="C-type_lectin-like/link_sf"/>
</dbReference>
<dbReference type="InterPro" id="IPR016187">
    <property type="entry name" value="CTDL_fold"/>
</dbReference>
<feature type="transmembrane region" description="Helical" evidence="2">
    <location>
        <begin position="354"/>
        <end position="381"/>
    </location>
</feature>
<sequence>MTSWIYLFITIEISCLNLIPAQTLNVCDILGMHEEDGACYWVTDAEYNIADGAAKCGENGGTPARVIQQSHQEFLADLISDLYPHVDDVYIGVTKTGVNVFTGWLGNTLQHTNWNDHEPSVITNSQVCVVAEKADQFKWHTAPCSTSYYVACSCNMDTTSPYACTNQSSPNTYSSSVVSVGANCTATSTESSCTATTTESSCTATSTESSCTATTTTMSTLTEISTFVSCTVTSIDLGCISTTKTKSSYLTSAYISNAIEIGQSDTFHDLLSESFNIGFVSASSIMLDSSIYNDISIDSSLGNNLASGNLPTLAANDLQKKIESLTKAIEVDRRQTSNFLRKFYSASDPRTSSAVIGAFGVIFFSLITIVIIGLDVPILILNLKTTFNRLRDVVNRSEAIQNNNDNRPEMSNASEKHVKDSHIYV</sequence>
<keyword evidence="3" id="KW-0732">Signal</keyword>
<keyword evidence="2" id="KW-1133">Transmembrane helix</keyword>
<dbReference type="AlphaFoldDB" id="A0A8S3TD87"/>
<dbReference type="Proteomes" id="UP000683360">
    <property type="component" value="Unassembled WGS sequence"/>
</dbReference>
<evidence type="ECO:0000259" key="4">
    <source>
        <dbReference type="PROSITE" id="PS50041"/>
    </source>
</evidence>
<dbReference type="CDD" id="cd00037">
    <property type="entry name" value="CLECT"/>
    <property type="match status" value="1"/>
</dbReference>
<evidence type="ECO:0000256" key="3">
    <source>
        <dbReference type="SAM" id="SignalP"/>
    </source>
</evidence>
<dbReference type="EMBL" id="CAJPWZ010001948">
    <property type="protein sequence ID" value="CAG2227092.1"/>
    <property type="molecule type" value="Genomic_DNA"/>
</dbReference>
<evidence type="ECO:0000313" key="6">
    <source>
        <dbReference type="Proteomes" id="UP000683360"/>
    </source>
</evidence>
<keyword evidence="2" id="KW-0812">Transmembrane</keyword>
<keyword evidence="6" id="KW-1185">Reference proteome</keyword>
<dbReference type="PROSITE" id="PS50041">
    <property type="entry name" value="C_TYPE_LECTIN_2"/>
    <property type="match status" value="1"/>
</dbReference>
<dbReference type="Gene3D" id="3.10.100.10">
    <property type="entry name" value="Mannose-Binding Protein A, subunit A"/>
    <property type="match status" value="1"/>
</dbReference>
<feature type="compositionally biased region" description="Polar residues" evidence="1">
    <location>
        <begin position="401"/>
        <end position="413"/>
    </location>
</feature>
<dbReference type="InterPro" id="IPR001304">
    <property type="entry name" value="C-type_lectin-like"/>
</dbReference>
<feature type="domain" description="C-type lectin" evidence="4">
    <location>
        <begin position="35"/>
        <end position="153"/>
    </location>
</feature>
<feature type="region of interest" description="Disordered" evidence="1">
    <location>
        <begin position="401"/>
        <end position="425"/>
    </location>
</feature>
<evidence type="ECO:0000313" key="5">
    <source>
        <dbReference type="EMBL" id="CAG2227092.1"/>
    </source>
</evidence>
<feature type="signal peptide" evidence="3">
    <location>
        <begin position="1"/>
        <end position="23"/>
    </location>
</feature>
<evidence type="ECO:0000256" key="2">
    <source>
        <dbReference type="SAM" id="Phobius"/>
    </source>
</evidence>
<protein>
    <recommendedName>
        <fullName evidence="4">C-type lectin domain-containing protein</fullName>
    </recommendedName>
</protein>
<feature type="chain" id="PRO_5035937537" description="C-type lectin domain-containing protein" evidence="3">
    <location>
        <begin position="24"/>
        <end position="425"/>
    </location>
</feature>
<proteinExistence type="predicted"/>
<name>A0A8S3TD87_MYTED</name>
<dbReference type="Pfam" id="PF00059">
    <property type="entry name" value="Lectin_C"/>
    <property type="match status" value="1"/>
</dbReference>